<gene>
    <name evidence="3" type="ORF">F0919_07690</name>
</gene>
<protein>
    <submittedName>
        <fullName evidence="3">Uncharacterized protein</fullName>
    </submittedName>
</protein>
<feature type="transmembrane region" description="Helical" evidence="2">
    <location>
        <begin position="48"/>
        <end position="67"/>
    </location>
</feature>
<keyword evidence="2" id="KW-0472">Membrane</keyword>
<accession>A0A5M6CMF2</accession>
<dbReference type="Proteomes" id="UP000323632">
    <property type="component" value="Unassembled WGS sequence"/>
</dbReference>
<name>A0A5M6CMF2_9BACT</name>
<evidence type="ECO:0000313" key="4">
    <source>
        <dbReference type="Proteomes" id="UP000323632"/>
    </source>
</evidence>
<dbReference type="RefSeq" id="WP_150032176.1">
    <property type="nucleotide sequence ID" value="NZ_VWSH01000002.1"/>
</dbReference>
<feature type="compositionally biased region" description="Polar residues" evidence="1">
    <location>
        <begin position="124"/>
        <end position="142"/>
    </location>
</feature>
<proteinExistence type="predicted"/>
<evidence type="ECO:0000256" key="2">
    <source>
        <dbReference type="SAM" id="Phobius"/>
    </source>
</evidence>
<keyword evidence="2" id="KW-0812">Transmembrane</keyword>
<keyword evidence="2" id="KW-1133">Transmembrane helix</keyword>
<sequence length="214" mass="23867">MKNDFDKQIKNLLDGASAADAGFNLDKKAVWDRIESKQQTKIIPFKKWISHAAAVIIGILLCLPFLFHSQKEVIKTVTVTKTIPSIQTISDTVFVVQNTTQNTINQNNTLPEVKKTISPETVAGTASQPKQENNNKTDVTQTNNSQQLIATAEVPRPKVRVLHLVDMENENAIPQTKQPENYALFNKIIIPGHADDKSETISMIVSNQFFNSKN</sequence>
<dbReference type="EMBL" id="VWSH01000002">
    <property type="protein sequence ID" value="KAA5534495.1"/>
    <property type="molecule type" value="Genomic_DNA"/>
</dbReference>
<evidence type="ECO:0000256" key="1">
    <source>
        <dbReference type="SAM" id="MobiDB-lite"/>
    </source>
</evidence>
<feature type="region of interest" description="Disordered" evidence="1">
    <location>
        <begin position="117"/>
        <end position="142"/>
    </location>
</feature>
<comment type="caution">
    <text evidence="3">The sequence shown here is derived from an EMBL/GenBank/DDBJ whole genome shotgun (WGS) entry which is preliminary data.</text>
</comment>
<keyword evidence="4" id="KW-1185">Reference proteome</keyword>
<evidence type="ECO:0000313" key="3">
    <source>
        <dbReference type="EMBL" id="KAA5534495.1"/>
    </source>
</evidence>
<organism evidence="3 4">
    <name type="scientific">Taibaiella lutea</name>
    <dbReference type="NCBI Taxonomy" id="2608001"/>
    <lineage>
        <taxon>Bacteria</taxon>
        <taxon>Pseudomonadati</taxon>
        <taxon>Bacteroidota</taxon>
        <taxon>Chitinophagia</taxon>
        <taxon>Chitinophagales</taxon>
        <taxon>Chitinophagaceae</taxon>
        <taxon>Taibaiella</taxon>
    </lineage>
</organism>
<dbReference type="AlphaFoldDB" id="A0A5M6CMF2"/>
<reference evidence="3 4" key="1">
    <citation type="submission" date="2019-09" db="EMBL/GenBank/DDBJ databases">
        <title>Genome sequence and assembly of Taibaiella sp.</title>
        <authorList>
            <person name="Chhetri G."/>
        </authorList>
    </citation>
    <scope>NUCLEOTIDE SEQUENCE [LARGE SCALE GENOMIC DNA]</scope>
    <source>
        <strain evidence="3 4">KVB11</strain>
    </source>
</reference>